<dbReference type="Proteomes" id="UP000826271">
    <property type="component" value="Unassembled WGS sequence"/>
</dbReference>
<evidence type="ECO:0000313" key="3">
    <source>
        <dbReference type="Proteomes" id="UP000826271"/>
    </source>
</evidence>
<dbReference type="AlphaFoldDB" id="A0AAV6WL16"/>
<evidence type="ECO:0000256" key="1">
    <source>
        <dbReference type="SAM" id="MobiDB-lite"/>
    </source>
</evidence>
<reference evidence="2" key="1">
    <citation type="submission" date="2019-10" db="EMBL/GenBank/DDBJ databases">
        <authorList>
            <person name="Zhang R."/>
            <person name="Pan Y."/>
            <person name="Wang J."/>
            <person name="Ma R."/>
            <person name="Yu S."/>
        </authorList>
    </citation>
    <scope>NUCLEOTIDE SEQUENCE</scope>
    <source>
        <strain evidence="2">LA-IB0</strain>
        <tissue evidence="2">Leaf</tissue>
    </source>
</reference>
<organism evidence="2 3">
    <name type="scientific">Buddleja alternifolia</name>
    <dbReference type="NCBI Taxonomy" id="168488"/>
    <lineage>
        <taxon>Eukaryota</taxon>
        <taxon>Viridiplantae</taxon>
        <taxon>Streptophyta</taxon>
        <taxon>Embryophyta</taxon>
        <taxon>Tracheophyta</taxon>
        <taxon>Spermatophyta</taxon>
        <taxon>Magnoliopsida</taxon>
        <taxon>eudicotyledons</taxon>
        <taxon>Gunneridae</taxon>
        <taxon>Pentapetalae</taxon>
        <taxon>asterids</taxon>
        <taxon>lamiids</taxon>
        <taxon>Lamiales</taxon>
        <taxon>Scrophulariaceae</taxon>
        <taxon>Buddlejeae</taxon>
        <taxon>Buddleja</taxon>
    </lineage>
</organism>
<sequence length="136" mass="16110">MEQKMKHNELLDFRTPQHPSYGSNNWGGASPMLARNIPKESLDQRYLRLNTIRDRDQVFPSTTIEGEIFSSTPTTIRDEIFSFSKTEASKHEYPIKGLLWKLTWRPYKQSRMLGSRSSSKWFPKWNSKKRWPNGWC</sequence>
<protein>
    <submittedName>
        <fullName evidence="2">Uncharacterized protein</fullName>
    </submittedName>
</protein>
<feature type="compositionally biased region" description="Polar residues" evidence="1">
    <location>
        <begin position="17"/>
        <end position="27"/>
    </location>
</feature>
<evidence type="ECO:0000313" key="2">
    <source>
        <dbReference type="EMBL" id="KAG8370779.1"/>
    </source>
</evidence>
<proteinExistence type="predicted"/>
<name>A0AAV6WL16_9LAMI</name>
<dbReference type="EMBL" id="WHWC01000013">
    <property type="protein sequence ID" value="KAG8370779.1"/>
    <property type="molecule type" value="Genomic_DNA"/>
</dbReference>
<keyword evidence="3" id="KW-1185">Reference proteome</keyword>
<feature type="compositionally biased region" description="Basic and acidic residues" evidence="1">
    <location>
        <begin position="1"/>
        <end position="12"/>
    </location>
</feature>
<comment type="caution">
    <text evidence="2">The sequence shown here is derived from an EMBL/GenBank/DDBJ whole genome shotgun (WGS) entry which is preliminary data.</text>
</comment>
<gene>
    <name evidence="2" type="ORF">BUALT_Bualt13G0019000</name>
</gene>
<feature type="region of interest" description="Disordered" evidence="1">
    <location>
        <begin position="1"/>
        <end position="27"/>
    </location>
</feature>
<accession>A0AAV6WL16</accession>